<evidence type="ECO:0000313" key="3">
    <source>
        <dbReference type="EMBL" id="KAA1072485.1"/>
    </source>
</evidence>
<feature type="compositionally biased region" description="Polar residues" evidence="2">
    <location>
        <begin position="181"/>
        <end position="209"/>
    </location>
</feature>
<feature type="compositionally biased region" description="Basic residues" evidence="2">
    <location>
        <begin position="1071"/>
        <end position="1082"/>
    </location>
</feature>
<proteinExistence type="predicted"/>
<feature type="region of interest" description="Disordered" evidence="2">
    <location>
        <begin position="772"/>
        <end position="860"/>
    </location>
</feature>
<name>A0A5B0M6Z0_PUCGR</name>
<dbReference type="EMBL" id="VDEP01000478">
    <property type="protein sequence ID" value="KAA1072485.1"/>
    <property type="molecule type" value="Genomic_DNA"/>
</dbReference>
<dbReference type="Proteomes" id="UP000325313">
    <property type="component" value="Unassembled WGS sequence"/>
</dbReference>
<feature type="compositionally biased region" description="Low complexity" evidence="2">
    <location>
        <begin position="210"/>
        <end position="235"/>
    </location>
</feature>
<comment type="caution">
    <text evidence="3">The sequence shown here is derived from an EMBL/GenBank/DDBJ whole genome shotgun (WGS) entry which is preliminary data.</text>
</comment>
<feature type="region of interest" description="Disordered" evidence="2">
    <location>
        <begin position="661"/>
        <end position="703"/>
    </location>
</feature>
<feature type="region of interest" description="Disordered" evidence="2">
    <location>
        <begin position="913"/>
        <end position="936"/>
    </location>
</feature>
<sequence length="1090" mass="118465">MMSARSSTWSESAASELDPLFLSLKEPAGTPRRTRSRPSLNPLPSPSTSSDSPLPIPATVNFPLPPRRLRPGELIGIPDPAPTSSISPADRPDPFLAPVSLYGVAIGGNNPIKTNPAVNGRAEVKTAGLTSLDLRKMSLRNRSSASISHPPCPPPETISLRARNPSRMLAPHTPSLHSPPRSYSHNTQQQHPPRYQQAFSASTSNLITTPSVERSVRSSSRPSPQSSLPPRNLSLVETSSNPIPRLPPTRLAYQSLSYNLSTTPEPFDHSLSSIRQPLSESLSSDLNNFNPNPQLRRHPLLSASPIPSQNASDSLAIYSGMAPITDRSNGRIKFAPLPNKPGFAGPSVIPSLSLFESQNTQPKQQNSSRKAAWIQRWLMPATKPLVSKPKPDISLPVPDTLILTGTGAAPSSALVTAPAVRRRSSVNDQQTPAKPVVKPQRPRSRSFSTGRPTLGMVANLVRTPSRSLHETVTSGKSLLTGSQCIVTPTRAHSLHNLIGYNPLLESIPNPTSNPQPSILPEASAENNSKILGNPSAEPAMNTIQQSEVTREPEAGRVQHAPMTMSNEEEAAAAAAAGGSPKTKKKREIRFRNTLELIPDVVFPATPPGGPMFSVQKDQSAAAPTESSGYQQTSHSDLHAMDLMGSDHKRRKPAKKNLGLFNHLRRPRTADHYGNDPSLGTGRGHHQEPGRRTLQPLIGSSSLPHPVIQPMAALLPGKTRHNNNQQLAFPDEDGVNLLSRKLAPKINLTFVDLDHHIGSRFSVNTLLKEVHKSVPEVKPHEDSDHDPQEGSTIGESSSRPTRIENPGRQYSDPVTRKEMELQSRGRQGSESEVRSEGGRDGGSSDNLGSPTTATTSVSNPTEIEIVAEPVVTHHHHHHHHSNHDSIIEVVKSNGADVVFQMVVPVVGAAPAKQLRPVAPGQPERRPRRNEEAAGRQLEVPEMAHEEDALTEISERLDALNRSIEAQEGQHSRAQTPDNTVLVPVRQSPSFSRAVLPGAARRKTKRIESWLSNVPSPQTSPVSADIPFPCNHHIEQLHYHNQLLLPNKLHQEVLDHPDLLDCPESPIDKLHRHLPSRLGIHKSSRSPTPTRS</sequence>
<feature type="region of interest" description="Disordered" evidence="2">
    <location>
        <begin position="1071"/>
        <end position="1090"/>
    </location>
</feature>
<feature type="compositionally biased region" description="Polar residues" evidence="2">
    <location>
        <begin position="788"/>
        <end position="799"/>
    </location>
</feature>
<feature type="region of interest" description="Disordered" evidence="2">
    <location>
        <begin position="141"/>
        <end position="160"/>
    </location>
</feature>
<feature type="region of interest" description="Disordered" evidence="2">
    <location>
        <begin position="20"/>
        <end position="92"/>
    </location>
</feature>
<keyword evidence="1" id="KW-0175">Coiled coil</keyword>
<feature type="compositionally biased region" description="Basic and acidic residues" evidence="2">
    <location>
        <begin position="772"/>
        <end position="787"/>
    </location>
</feature>
<organism evidence="3 4">
    <name type="scientific">Puccinia graminis f. sp. tritici</name>
    <dbReference type="NCBI Taxonomy" id="56615"/>
    <lineage>
        <taxon>Eukaryota</taxon>
        <taxon>Fungi</taxon>
        <taxon>Dikarya</taxon>
        <taxon>Basidiomycota</taxon>
        <taxon>Pucciniomycotina</taxon>
        <taxon>Pucciniomycetes</taxon>
        <taxon>Pucciniales</taxon>
        <taxon>Pucciniaceae</taxon>
        <taxon>Puccinia</taxon>
    </lineage>
</organism>
<feature type="region of interest" description="Disordered" evidence="2">
    <location>
        <begin position="421"/>
        <end position="451"/>
    </location>
</feature>
<feature type="region of interest" description="Disordered" evidence="2">
    <location>
        <begin position="167"/>
        <end position="248"/>
    </location>
</feature>
<feature type="compositionally biased region" description="Low complexity" evidence="2">
    <location>
        <begin position="37"/>
        <end position="53"/>
    </location>
</feature>
<feature type="compositionally biased region" description="Basic and acidic residues" evidence="2">
    <location>
        <begin position="921"/>
        <end position="932"/>
    </location>
</feature>
<dbReference type="AlphaFoldDB" id="A0A5B0M6Z0"/>
<evidence type="ECO:0000256" key="1">
    <source>
        <dbReference type="SAM" id="Coils"/>
    </source>
</evidence>
<protein>
    <submittedName>
        <fullName evidence="3">Uncharacterized protein</fullName>
    </submittedName>
</protein>
<accession>A0A5B0M6Z0</accession>
<feature type="coiled-coil region" evidence="1">
    <location>
        <begin position="941"/>
        <end position="968"/>
    </location>
</feature>
<feature type="compositionally biased region" description="Polar residues" evidence="2">
    <location>
        <begin position="624"/>
        <end position="634"/>
    </location>
</feature>
<gene>
    <name evidence="3" type="ORF">PGTUg99_002579</name>
</gene>
<feature type="compositionally biased region" description="Polar residues" evidence="2">
    <location>
        <begin position="844"/>
        <end position="860"/>
    </location>
</feature>
<feature type="region of interest" description="Disordered" evidence="2">
    <location>
        <begin position="527"/>
        <end position="555"/>
    </location>
</feature>
<feature type="region of interest" description="Disordered" evidence="2">
    <location>
        <begin position="566"/>
        <end position="585"/>
    </location>
</feature>
<feature type="region of interest" description="Disordered" evidence="2">
    <location>
        <begin position="607"/>
        <end position="635"/>
    </location>
</feature>
<reference evidence="3 4" key="1">
    <citation type="submission" date="2019-05" db="EMBL/GenBank/DDBJ databases">
        <title>Emergence of the Ug99 lineage of the wheat stem rust pathogen through somatic hybridization.</title>
        <authorList>
            <person name="Li F."/>
            <person name="Upadhyaya N.M."/>
            <person name="Sperschneider J."/>
            <person name="Matny O."/>
            <person name="Nguyen-Phuc H."/>
            <person name="Mago R."/>
            <person name="Raley C."/>
            <person name="Miller M.E."/>
            <person name="Silverstein K.A.T."/>
            <person name="Henningsen E."/>
            <person name="Hirsch C.D."/>
            <person name="Visser B."/>
            <person name="Pretorius Z.A."/>
            <person name="Steffenson B.J."/>
            <person name="Schwessinger B."/>
            <person name="Dodds P.N."/>
            <person name="Figueroa M."/>
        </authorList>
    </citation>
    <scope>NUCLEOTIDE SEQUENCE [LARGE SCALE GENOMIC DNA]</scope>
    <source>
        <strain evidence="3 4">Ug99</strain>
    </source>
</reference>
<feature type="compositionally biased region" description="Basic and acidic residues" evidence="2">
    <location>
        <begin position="813"/>
        <end position="838"/>
    </location>
</feature>
<evidence type="ECO:0000256" key="2">
    <source>
        <dbReference type="SAM" id="MobiDB-lite"/>
    </source>
</evidence>
<evidence type="ECO:0000313" key="4">
    <source>
        <dbReference type="Proteomes" id="UP000325313"/>
    </source>
</evidence>